<dbReference type="Proteomes" id="UP000515154">
    <property type="component" value="Linkage group LG7"/>
</dbReference>
<evidence type="ECO:0000256" key="1">
    <source>
        <dbReference type="ARBA" id="ARBA00006955"/>
    </source>
</evidence>
<dbReference type="SMART" id="SM01332">
    <property type="entry name" value="Cyclin_C"/>
    <property type="match status" value="1"/>
</dbReference>
<dbReference type="Pfam" id="PF00134">
    <property type="entry name" value="Cyclin_N"/>
    <property type="match status" value="1"/>
</dbReference>
<dbReference type="InterPro" id="IPR013763">
    <property type="entry name" value="Cyclin-like_dom"/>
</dbReference>
<dbReference type="CDD" id="cd20504">
    <property type="entry name" value="CYCLIN_CCNA_rpt1"/>
    <property type="match status" value="1"/>
</dbReference>
<dbReference type="KEGG" id="osn:115214334"/>
<dbReference type="InterPro" id="IPR036915">
    <property type="entry name" value="Cyclin-like_sf"/>
</dbReference>
<comment type="similarity">
    <text evidence="1">Belongs to the cyclin family. Cyclin AB subfamily.</text>
</comment>
<keyword evidence="2" id="KW-0132">Cell division</keyword>
<reference evidence="7" key="1">
    <citation type="submission" date="2025-08" db="UniProtKB">
        <authorList>
            <consortium name="RefSeq"/>
        </authorList>
    </citation>
    <scope>IDENTIFICATION</scope>
</reference>
<dbReference type="FunFam" id="1.10.472.10:FF:000001">
    <property type="entry name" value="G2/mitotic-specific cyclin"/>
    <property type="match status" value="1"/>
</dbReference>
<sequence length="457" mass="52233">MSLQNNGTNRLLAQPARILKENALINDENRVPTENDAVSRFGRNQKKREVLGELGRSVGSDLKVFLDRNVPVTQQRKRPLRNAKLGSVSGQDENDFQQKYKVTDYDHIPRKSGFKIHVDNEENSESAEDMSFSKEDLAVESKLEMHAAVTALPKQPFERLEQTYGVDFESPMVLDTSLDQSSICETKEVIHSLSPYDTYKNDIFQYIRESEEKNRPRPTYMNKQTDITHSMRSILVDWLVEVTEEYKLLSDTLFLAVNYIDRFLSVMAVNRGKLQLLGTACMFIASKFEEIEAPDLGEFVYITDDTYSRNQVLKMEQLILKVLSFTVAVPTATTFLDHYFHEATLDKKQFQYLARFLLELTLLDADPYLQYKPSIIAAAAFFLAAKTLGCEVSWVAELEQLTGYSVSDFQSCVKLLYVTHKSASKHAQQAIYLKYSSDKFLKVATIPPLQIKNFKVA</sequence>
<accession>A0A6P7SMW1</accession>
<keyword evidence="5" id="KW-0131">Cell cycle</keyword>
<dbReference type="GO" id="GO:0016538">
    <property type="term" value="F:cyclin-dependent protein serine/threonine kinase regulator activity"/>
    <property type="evidence" value="ECO:0007669"/>
    <property type="project" value="InterPro"/>
</dbReference>
<dbReference type="GO" id="GO:0051301">
    <property type="term" value="P:cell division"/>
    <property type="evidence" value="ECO:0007669"/>
    <property type="project" value="UniProtKB-KW"/>
</dbReference>
<keyword evidence="6" id="KW-1185">Reference proteome</keyword>
<dbReference type="InterPro" id="IPR032447">
    <property type="entry name" value="Cyclin-A_N"/>
</dbReference>
<evidence type="ECO:0000256" key="2">
    <source>
        <dbReference type="ARBA" id="ARBA00022618"/>
    </source>
</evidence>
<dbReference type="AlphaFoldDB" id="A0A6P7SMW1"/>
<dbReference type="GO" id="GO:0044772">
    <property type="term" value="P:mitotic cell cycle phase transition"/>
    <property type="evidence" value="ECO:0007669"/>
    <property type="project" value="InterPro"/>
</dbReference>
<dbReference type="InterPro" id="IPR046965">
    <property type="entry name" value="Cyclin_A/B-like"/>
</dbReference>
<protein>
    <submittedName>
        <fullName evidence="7">G2/mitotic-specific cyclin-A-like</fullName>
    </submittedName>
</protein>
<evidence type="ECO:0000313" key="7">
    <source>
        <dbReference type="RefSeq" id="XP_029639378.1"/>
    </source>
</evidence>
<dbReference type="PANTHER" id="PTHR10177">
    <property type="entry name" value="CYCLINS"/>
    <property type="match status" value="1"/>
</dbReference>
<evidence type="ECO:0000313" key="6">
    <source>
        <dbReference type="Proteomes" id="UP000515154"/>
    </source>
</evidence>
<dbReference type="Gene3D" id="1.10.472.10">
    <property type="entry name" value="Cyclin-like"/>
    <property type="match status" value="2"/>
</dbReference>
<dbReference type="InterPro" id="IPR039361">
    <property type="entry name" value="Cyclin"/>
</dbReference>
<keyword evidence="3" id="KW-0498">Mitosis</keyword>
<gene>
    <name evidence="7" type="primary">LOC115214334</name>
</gene>
<evidence type="ECO:0000256" key="3">
    <source>
        <dbReference type="ARBA" id="ARBA00022776"/>
    </source>
</evidence>
<dbReference type="PIRSF" id="PIRSF001771">
    <property type="entry name" value="Cyclin_A_B_D_E"/>
    <property type="match status" value="1"/>
</dbReference>
<evidence type="ECO:0000256" key="4">
    <source>
        <dbReference type="ARBA" id="ARBA00023127"/>
    </source>
</evidence>
<dbReference type="InterPro" id="IPR048258">
    <property type="entry name" value="Cyclins_cyclin-box"/>
</dbReference>
<name>A0A6P7SMW1_9MOLL</name>
<proteinExistence type="inferred from homology"/>
<dbReference type="InterPro" id="IPR006671">
    <property type="entry name" value="Cyclin_N"/>
</dbReference>
<dbReference type="Pfam" id="PF02984">
    <property type="entry name" value="Cyclin_C"/>
    <property type="match status" value="1"/>
</dbReference>
<dbReference type="InterPro" id="IPR004367">
    <property type="entry name" value="Cyclin_C-dom"/>
</dbReference>
<dbReference type="SMART" id="SM00385">
    <property type="entry name" value="CYCLIN"/>
    <property type="match status" value="2"/>
</dbReference>
<keyword evidence="4" id="KW-0195">Cyclin</keyword>
<dbReference type="RefSeq" id="XP_029639378.1">
    <property type="nucleotide sequence ID" value="XM_029783518.2"/>
</dbReference>
<evidence type="ECO:0000256" key="5">
    <source>
        <dbReference type="ARBA" id="ARBA00023306"/>
    </source>
</evidence>
<dbReference type="Pfam" id="PF16500">
    <property type="entry name" value="Cyclin_N2"/>
    <property type="match status" value="1"/>
</dbReference>
<organism evidence="6 7">
    <name type="scientific">Octopus sinensis</name>
    <name type="common">East Asian common octopus</name>
    <dbReference type="NCBI Taxonomy" id="2607531"/>
    <lineage>
        <taxon>Eukaryota</taxon>
        <taxon>Metazoa</taxon>
        <taxon>Spiralia</taxon>
        <taxon>Lophotrochozoa</taxon>
        <taxon>Mollusca</taxon>
        <taxon>Cephalopoda</taxon>
        <taxon>Coleoidea</taxon>
        <taxon>Octopodiformes</taxon>
        <taxon>Octopoda</taxon>
        <taxon>Incirrata</taxon>
        <taxon>Octopodidae</taxon>
        <taxon>Octopus</taxon>
    </lineage>
</organism>
<dbReference type="SUPFAM" id="SSF47954">
    <property type="entry name" value="Cyclin-like"/>
    <property type="match status" value="2"/>
</dbReference>
<dbReference type="PROSITE" id="PS00292">
    <property type="entry name" value="CYCLINS"/>
    <property type="match status" value="1"/>
</dbReference>